<dbReference type="Proteomes" id="UP000249794">
    <property type="component" value="Unassembled WGS sequence"/>
</dbReference>
<evidence type="ECO:0000256" key="1">
    <source>
        <dbReference type="ARBA" id="ARBA00005011"/>
    </source>
</evidence>
<reference evidence="12" key="1">
    <citation type="submission" date="2018-04" db="EMBL/GenBank/DDBJ databases">
        <authorList>
            <person name="Cornet L."/>
        </authorList>
    </citation>
    <scope>NUCLEOTIDE SEQUENCE [LARGE SCALE GENOMIC DNA]</scope>
</reference>
<keyword evidence="5" id="KW-0028">Amino-acid biosynthesis</keyword>
<keyword evidence="6 11" id="KW-0808">Transferase</keyword>
<comment type="similarity">
    <text evidence="2">Belongs to the class-II pyridoxal-phosphate-dependent aminotransferase family. Histidinol-phosphate aminotransferase subfamily.</text>
</comment>
<dbReference type="PANTHER" id="PTHR43643">
    <property type="entry name" value="HISTIDINOL-PHOSPHATE AMINOTRANSFERASE 2"/>
    <property type="match status" value="1"/>
</dbReference>
<evidence type="ECO:0000256" key="6">
    <source>
        <dbReference type="ARBA" id="ARBA00022679"/>
    </source>
</evidence>
<organism evidence="11 12">
    <name type="scientific">Phormidesmis priestleyi</name>
    <dbReference type="NCBI Taxonomy" id="268141"/>
    <lineage>
        <taxon>Bacteria</taxon>
        <taxon>Bacillati</taxon>
        <taxon>Cyanobacteriota</taxon>
        <taxon>Cyanophyceae</taxon>
        <taxon>Leptolyngbyales</taxon>
        <taxon>Leptolyngbyaceae</taxon>
        <taxon>Phormidesmis</taxon>
    </lineage>
</organism>
<evidence type="ECO:0000256" key="2">
    <source>
        <dbReference type="ARBA" id="ARBA00007970"/>
    </source>
</evidence>
<reference evidence="11 12" key="2">
    <citation type="submission" date="2018-06" db="EMBL/GenBank/DDBJ databases">
        <title>Metagenomic assembly of (sub)arctic Cyanobacteria and their associated microbiome from non-axenic cultures.</title>
        <authorList>
            <person name="Baurain D."/>
        </authorList>
    </citation>
    <scope>NUCLEOTIDE SEQUENCE [LARGE SCALE GENOMIC DNA]</scope>
    <source>
        <strain evidence="11">ULC027bin1</strain>
    </source>
</reference>
<keyword evidence="8" id="KW-0368">Histidine biosynthesis</keyword>
<evidence type="ECO:0000313" key="12">
    <source>
        <dbReference type="Proteomes" id="UP000249794"/>
    </source>
</evidence>
<dbReference type="InterPro" id="IPR050106">
    <property type="entry name" value="HistidinolP_aminotransfase"/>
</dbReference>
<evidence type="ECO:0000259" key="10">
    <source>
        <dbReference type="Pfam" id="PF00155"/>
    </source>
</evidence>
<dbReference type="GO" id="GO:0004400">
    <property type="term" value="F:histidinol-phosphate transaminase activity"/>
    <property type="evidence" value="ECO:0007669"/>
    <property type="project" value="UniProtKB-EC"/>
</dbReference>
<evidence type="ECO:0000256" key="4">
    <source>
        <dbReference type="ARBA" id="ARBA00022576"/>
    </source>
</evidence>
<evidence type="ECO:0000256" key="9">
    <source>
        <dbReference type="ARBA" id="ARBA00047481"/>
    </source>
</evidence>
<dbReference type="EMBL" id="QBMP01000108">
    <property type="protein sequence ID" value="PZO54787.1"/>
    <property type="molecule type" value="Genomic_DNA"/>
</dbReference>
<proteinExistence type="inferred from homology"/>
<dbReference type="GO" id="GO:0000105">
    <property type="term" value="P:L-histidine biosynthetic process"/>
    <property type="evidence" value="ECO:0007669"/>
    <property type="project" value="UniProtKB-KW"/>
</dbReference>
<dbReference type="InterPro" id="IPR015424">
    <property type="entry name" value="PyrdxlP-dep_Trfase"/>
</dbReference>
<dbReference type="PANTHER" id="PTHR43643:SF6">
    <property type="entry name" value="HISTIDINOL-PHOSPHATE AMINOTRANSFERASE"/>
    <property type="match status" value="1"/>
</dbReference>
<comment type="catalytic activity">
    <reaction evidence="9">
        <text>L-histidinol phosphate + 2-oxoglutarate = 3-(imidazol-4-yl)-2-oxopropyl phosphate + L-glutamate</text>
        <dbReference type="Rhea" id="RHEA:23744"/>
        <dbReference type="ChEBI" id="CHEBI:16810"/>
        <dbReference type="ChEBI" id="CHEBI:29985"/>
        <dbReference type="ChEBI" id="CHEBI:57766"/>
        <dbReference type="ChEBI" id="CHEBI:57980"/>
        <dbReference type="EC" id="2.6.1.9"/>
    </reaction>
</comment>
<keyword evidence="7" id="KW-0663">Pyridoxal phosphate</keyword>
<dbReference type="SUPFAM" id="SSF53383">
    <property type="entry name" value="PLP-dependent transferases"/>
    <property type="match status" value="1"/>
</dbReference>
<dbReference type="EC" id="2.6.1.9" evidence="3"/>
<protein>
    <recommendedName>
        <fullName evidence="3">histidinol-phosphate transaminase</fullName>
        <ecNumber evidence="3">2.6.1.9</ecNumber>
    </recommendedName>
</protein>
<evidence type="ECO:0000256" key="5">
    <source>
        <dbReference type="ARBA" id="ARBA00022605"/>
    </source>
</evidence>
<dbReference type="AlphaFoldDB" id="A0A2W4XFQ4"/>
<feature type="domain" description="Aminotransferase class I/classII large" evidence="10">
    <location>
        <begin position="2"/>
        <end position="119"/>
    </location>
</feature>
<sequence length="129" mass="13970">LPYNLPSHSQAAALTALAHADQLLAQIPTILTERRKLLAALANNSSLQVWPSQGNFVYVRLSDSPTARLRQRALTALPDKDQANGLMQLSEQLKARGTLVRHTGGGLRISIGTAAENQRTLINLQKILG</sequence>
<dbReference type="GO" id="GO:0030170">
    <property type="term" value="F:pyridoxal phosphate binding"/>
    <property type="evidence" value="ECO:0007669"/>
    <property type="project" value="InterPro"/>
</dbReference>
<accession>A0A2W4XFQ4</accession>
<gene>
    <name evidence="11" type="ORF">DCF15_11390</name>
</gene>
<comment type="pathway">
    <text evidence="1">Amino-acid biosynthesis; L-histidine biosynthesis; L-histidine from 5-phospho-alpha-D-ribose 1-diphosphate: step 7/9.</text>
</comment>
<name>A0A2W4XFQ4_9CYAN</name>
<evidence type="ECO:0000256" key="3">
    <source>
        <dbReference type="ARBA" id="ARBA00012748"/>
    </source>
</evidence>
<dbReference type="InterPro" id="IPR004839">
    <property type="entry name" value="Aminotransferase_I/II_large"/>
</dbReference>
<evidence type="ECO:0000256" key="8">
    <source>
        <dbReference type="ARBA" id="ARBA00023102"/>
    </source>
</evidence>
<evidence type="ECO:0000313" key="11">
    <source>
        <dbReference type="EMBL" id="PZO54787.1"/>
    </source>
</evidence>
<feature type="non-terminal residue" evidence="11">
    <location>
        <position position="1"/>
    </location>
</feature>
<evidence type="ECO:0000256" key="7">
    <source>
        <dbReference type="ARBA" id="ARBA00022898"/>
    </source>
</evidence>
<keyword evidence="4 11" id="KW-0032">Aminotransferase</keyword>
<dbReference type="Pfam" id="PF00155">
    <property type="entry name" value="Aminotran_1_2"/>
    <property type="match status" value="1"/>
</dbReference>
<dbReference type="Gene3D" id="3.90.1150.10">
    <property type="entry name" value="Aspartate Aminotransferase, domain 1"/>
    <property type="match status" value="1"/>
</dbReference>
<comment type="caution">
    <text evidence="11">The sequence shown here is derived from an EMBL/GenBank/DDBJ whole genome shotgun (WGS) entry which is preliminary data.</text>
</comment>
<dbReference type="InterPro" id="IPR015422">
    <property type="entry name" value="PyrdxlP-dep_Trfase_small"/>
</dbReference>